<dbReference type="PROSITE" id="PS50830">
    <property type="entry name" value="TNASE_3"/>
    <property type="match status" value="1"/>
</dbReference>
<dbReference type="SUPFAM" id="SSF50199">
    <property type="entry name" value="Staphylococcal nuclease"/>
    <property type="match status" value="1"/>
</dbReference>
<dbReference type="EMBL" id="MCRJ01000103">
    <property type="protein sequence ID" value="ODN69228.1"/>
    <property type="molecule type" value="Genomic_DNA"/>
</dbReference>
<gene>
    <name evidence="2" type="primary">exoI</name>
    <name evidence="2" type="ORF">A6302_03490</name>
</gene>
<keyword evidence="3" id="KW-1185">Reference proteome</keyword>
<dbReference type="InterPro" id="IPR016071">
    <property type="entry name" value="Staphylococal_nuclease_OB-fold"/>
</dbReference>
<feature type="domain" description="TNase-like" evidence="1">
    <location>
        <begin position="12"/>
        <end position="98"/>
    </location>
</feature>
<dbReference type="InterPro" id="IPR035437">
    <property type="entry name" value="SNase_OB-fold_sf"/>
</dbReference>
<dbReference type="AlphaFoldDB" id="A0A1E3GYT7"/>
<evidence type="ECO:0000313" key="2">
    <source>
        <dbReference type="EMBL" id="ODN69228.1"/>
    </source>
</evidence>
<organism evidence="2 3">
    <name type="scientific">Methylobrevis pamukkalensis</name>
    <dbReference type="NCBI Taxonomy" id="1439726"/>
    <lineage>
        <taxon>Bacteria</taxon>
        <taxon>Pseudomonadati</taxon>
        <taxon>Pseudomonadota</taxon>
        <taxon>Alphaproteobacteria</taxon>
        <taxon>Hyphomicrobiales</taxon>
        <taxon>Pleomorphomonadaceae</taxon>
        <taxon>Methylobrevis</taxon>
    </lineage>
</organism>
<name>A0A1E3GYT7_9HYPH</name>
<protein>
    <submittedName>
        <fullName evidence="2">Succinoglycan biosynthesis protein ExoI</fullName>
    </submittedName>
</protein>
<comment type="caution">
    <text evidence="2">The sequence shown here is derived from an EMBL/GenBank/DDBJ whole genome shotgun (WGS) entry which is preliminary data.</text>
</comment>
<dbReference type="Pfam" id="PF00565">
    <property type="entry name" value="SNase"/>
    <property type="match status" value="1"/>
</dbReference>
<reference evidence="2 3" key="1">
    <citation type="submission" date="2016-07" db="EMBL/GenBank/DDBJ databases">
        <title>Draft Genome Sequence of Methylobrevis pamukkalensis PK2.</title>
        <authorList>
            <person name="Vasilenko O.V."/>
            <person name="Doronina N.V."/>
            <person name="Shmareva M.N."/>
            <person name="Tarlachkov S.V."/>
            <person name="Mustakhimov I."/>
            <person name="Trotsenko Y.A."/>
        </authorList>
    </citation>
    <scope>NUCLEOTIDE SEQUENCE [LARGE SCALE GENOMIC DNA]</scope>
    <source>
        <strain evidence="2 3">PK2</strain>
    </source>
</reference>
<evidence type="ECO:0000313" key="3">
    <source>
        <dbReference type="Proteomes" id="UP000094622"/>
    </source>
</evidence>
<dbReference type="Proteomes" id="UP000094622">
    <property type="component" value="Unassembled WGS sequence"/>
</dbReference>
<accession>A0A1E3GYT7</accession>
<proteinExistence type="predicted"/>
<sequence>MCRRGQPDAACVVDGDTIWLRGEKVRLVGIDAPEASHPACEAERRLAAAATAALAQILSLGPVRLTRTGRDRYGRTLATVHAGRLNAGAELIRRGAARDWPGRKVNWCRGPDAP</sequence>
<dbReference type="Gene3D" id="2.40.50.90">
    <property type="match status" value="1"/>
</dbReference>
<evidence type="ECO:0000259" key="1">
    <source>
        <dbReference type="PROSITE" id="PS50830"/>
    </source>
</evidence>
<dbReference type="SMART" id="SM00318">
    <property type="entry name" value="SNc"/>
    <property type="match status" value="1"/>
</dbReference>